<dbReference type="AlphaFoldDB" id="A0A2W1BPV8"/>
<dbReference type="OrthoDB" id="7414613at2759"/>
<feature type="transmembrane region" description="Helical" evidence="1">
    <location>
        <begin position="59"/>
        <end position="83"/>
    </location>
</feature>
<keyword evidence="1" id="KW-0472">Membrane</keyword>
<keyword evidence="1" id="KW-1133">Transmembrane helix</keyword>
<feature type="transmembrane region" description="Helical" evidence="1">
    <location>
        <begin position="103"/>
        <end position="128"/>
    </location>
</feature>
<feature type="transmembrane region" description="Helical" evidence="1">
    <location>
        <begin position="28"/>
        <end position="47"/>
    </location>
</feature>
<dbReference type="EMBL" id="KZ149937">
    <property type="protein sequence ID" value="PZC77089.1"/>
    <property type="molecule type" value="Genomic_DNA"/>
</dbReference>
<keyword evidence="3" id="KW-1185">Reference proteome</keyword>
<evidence type="ECO:0000313" key="3">
    <source>
        <dbReference type="Proteomes" id="UP000249218"/>
    </source>
</evidence>
<dbReference type="Proteomes" id="UP000249218">
    <property type="component" value="Unassembled WGS sequence"/>
</dbReference>
<sequence>MFNSHVAVTSCYPVEVLLNNHLDKEVQAIFYPFNFLLTISMSSKYCIRDNYITPTQRKFHILRFVCTVALLVIYDSVTFKVFAGENIIFYIARFLSVIRNLTFLQNVAVSILCNQDNVLLVVLIQMIHRSIDLSNKIRSFIAWNWIIIATISAFNIMVATAFSSGKDGFNFIGCFTDVIYTSFDVDFVYSIRVLNLLNKYLYEWIKSVRIMNEGKENDKMNCTKLLKTYENILRAYDVYKKVTQYLVSILRKGYIILCFSITKQKTM</sequence>
<organism evidence="2 3">
    <name type="scientific">Helicoverpa armigera</name>
    <name type="common">Cotton bollworm</name>
    <name type="synonym">Heliothis armigera</name>
    <dbReference type="NCBI Taxonomy" id="29058"/>
    <lineage>
        <taxon>Eukaryota</taxon>
        <taxon>Metazoa</taxon>
        <taxon>Ecdysozoa</taxon>
        <taxon>Arthropoda</taxon>
        <taxon>Hexapoda</taxon>
        <taxon>Insecta</taxon>
        <taxon>Pterygota</taxon>
        <taxon>Neoptera</taxon>
        <taxon>Endopterygota</taxon>
        <taxon>Lepidoptera</taxon>
        <taxon>Glossata</taxon>
        <taxon>Ditrysia</taxon>
        <taxon>Noctuoidea</taxon>
        <taxon>Noctuidae</taxon>
        <taxon>Heliothinae</taxon>
        <taxon>Helicoverpa</taxon>
    </lineage>
</organism>
<feature type="transmembrane region" description="Helical" evidence="1">
    <location>
        <begin position="140"/>
        <end position="162"/>
    </location>
</feature>
<evidence type="ECO:0000313" key="2">
    <source>
        <dbReference type="EMBL" id="PZC77089.1"/>
    </source>
</evidence>
<reference evidence="2 3" key="1">
    <citation type="journal article" date="2017" name="BMC Biol.">
        <title>Genomic innovations, transcriptional plasticity and gene loss underlying the evolution and divergence of two highly polyphagous and invasive Helicoverpa pest species.</title>
        <authorList>
            <person name="Pearce S.L."/>
            <person name="Clarke D.F."/>
            <person name="East P.D."/>
            <person name="Elfekih S."/>
            <person name="Gordon K.H."/>
            <person name="Jermiin L.S."/>
            <person name="McGaughran A."/>
            <person name="Oakeshott J.G."/>
            <person name="Papanikolaou A."/>
            <person name="Perera O.P."/>
            <person name="Rane R.V."/>
            <person name="Richards S."/>
            <person name="Tay W.T."/>
            <person name="Walsh T.K."/>
            <person name="Anderson A."/>
            <person name="Anderson C.J."/>
            <person name="Asgari S."/>
            <person name="Board P.G."/>
            <person name="Bretschneider A."/>
            <person name="Campbell P.M."/>
            <person name="Chertemps T."/>
            <person name="Christeller J.T."/>
            <person name="Coppin C.W."/>
            <person name="Downes S.J."/>
            <person name="Duan G."/>
            <person name="Farnsworth C.A."/>
            <person name="Good R.T."/>
            <person name="Han L.B."/>
            <person name="Han Y.C."/>
            <person name="Hatje K."/>
            <person name="Horne I."/>
            <person name="Huang Y.P."/>
            <person name="Hughes D.S."/>
            <person name="Jacquin-Joly E."/>
            <person name="James W."/>
            <person name="Jhangiani S."/>
            <person name="Kollmar M."/>
            <person name="Kuwar S.S."/>
            <person name="Li S."/>
            <person name="Liu N.Y."/>
            <person name="Maibeche M.T."/>
            <person name="Miller J.R."/>
            <person name="Montagne N."/>
            <person name="Perry T."/>
            <person name="Qu J."/>
            <person name="Song S.V."/>
            <person name="Sutton G.G."/>
            <person name="Vogel H."/>
            <person name="Walenz B.P."/>
            <person name="Xu W."/>
            <person name="Zhang H.J."/>
            <person name="Zou Z."/>
            <person name="Batterham P."/>
            <person name="Edwards O.R."/>
            <person name="Feyereisen R."/>
            <person name="Gibbs R.A."/>
            <person name="Heckel D.G."/>
            <person name="McGrath A."/>
            <person name="Robin C."/>
            <person name="Scherer S.E."/>
            <person name="Worley K.C."/>
            <person name="Wu Y.D."/>
        </authorList>
    </citation>
    <scope>NUCLEOTIDE SEQUENCE [LARGE SCALE GENOMIC DNA]</scope>
    <source>
        <strain evidence="2">Harm_GR_Male_#8</strain>
        <tissue evidence="2">Whole organism</tissue>
    </source>
</reference>
<keyword evidence="1" id="KW-0812">Transmembrane</keyword>
<protein>
    <recommendedName>
        <fullName evidence="4">Gustatory receptor</fullName>
    </recommendedName>
</protein>
<accession>A0A2W1BPV8</accession>
<evidence type="ECO:0008006" key="4">
    <source>
        <dbReference type="Google" id="ProtNLM"/>
    </source>
</evidence>
<gene>
    <name evidence="2" type="primary">HaOG200739</name>
    <name evidence="2" type="ORF">B5X24_HaOG200739</name>
</gene>
<evidence type="ECO:0000256" key="1">
    <source>
        <dbReference type="SAM" id="Phobius"/>
    </source>
</evidence>
<name>A0A2W1BPV8_HELAM</name>
<proteinExistence type="predicted"/>